<evidence type="ECO:0000256" key="1">
    <source>
        <dbReference type="SAM" id="Phobius"/>
    </source>
</evidence>
<reference evidence="2 3" key="1">
    <citation type="submission" date="2020-08" db="EMBL/GenBank/DDBJ databases">
        <title>Plant Genome Project.</title>
        <authorList>
            <person name="Zhang R.-G."/>
        </authorList>
    </citation>
    <scope>NUCLEOTIDE SEQUENCE [LARGE SCALE GENOMIC DNA]</scope>
    <source>
        <tissue evidence="2">Rhizome</tissue>
    </source>
</reference>
<accession>A0A8J5LMU6</accession>
<keyword evidence="1" id="KW-0472">Membrane</keyword>
<organism evidence="2 3">
    <name type="scientific">Zingiber officinale</name>
    <name type="common">Ginger</name>
    <name type="synonym">Amomum zingiber</name>
    <dbReference type="NCBI Taxonomy" id="94328"/>
    <lineage>
        <taxon>Eukaryota</taxon>
        <taxon>Viridiplantae</taxon>
        <taxon>Streptophyta</taxon>
        <taxon>Embryophyta</taxon>
        <taxon>Tracheophyta</taxon>
        <taxon>Spermatophyta</taxon>
        <taxon>Magnoliopsida</taxon>
        <taxon>Liliopsida</taxon>
        <taxon>Zingiberales</taxon>
        <taxon>Zingiberaceae</taxon>
        <taxon>Zingiber</taxon>
    </lineage>
</organism>
<keyword evidence="1" id="KW-0812">Transmembrane</keyword>
<dbReference type="Proteomes" id="UP000734854">
    <property type="component" value="Unassembled WGS sequence"/>
</dbReference>
<feature type="transmembrane region" description="Helical" evidence="1">
    <location>
        <begin position="84"/>
        <end position="108"/>
    </location>
</feature>
<gene>
    <name evidence="2" type="ORF">ZIOFF_022553</name>
</gene>
<sequence length="198" mass="21634">MPESARQAKNRLHTVLAVNVYSDKIKHLLDAAEGQEVGAALAMVGSSSTAGLNIKPNSRLEGLIKMSDLVSSLVLWNRSNPGSLLAFFFSVICAVLHFFTVALLLSIFSLVMISINLAAICTLTDYHTRPLDTIFSNFIDALPIVSFETPGLVYFQLDFFVLFFGIDLAYCAMCKLGIAQKTTSASFTSQHVKCMGKR</sequence>
<dbReference type="EMBL" id="JACMSC010000006">
    <property type="protein sequence ID" value="KAG6519064.1"/>
    <property type="molecule type" value="Genomic_DNA"/>
</dbReference>
<keyword evidence="3" id="KW-1185">Reference proteome</keyword>
<evidence type="ECO:0000313" key="3">
    <source>
        <dbReference type="Proteomes" id="UP000734854"/>
    </source>
</evidence>
<evidence type="ECO:0000313" key="2">
    <source>
        <dbReference type="EMBL" id="KAG6519064.1"/>
    </source>
</evidence>
<name>A0A8J5LMU6_ZINOF</name>
<protein>
    <submittedName>
        <fullName evidence="2">Uncharacterized protein</fullName>
    </submittedName>
</protein>
<comment type="caution">
    <text evidence="2">The sequence shown here is derived from an EMBL/GenBank/DDBJ whole genome shotgun (WGS) entry which is preliminary data.</text>
</comment>
<dbReference type="AlphaFoldDB" id="A0A8J5LMU6"/>
<feature type="transmembrane region" description="Helical" evidence="1">
    <location>
        <begin position="152"/>
        <end position="172"/>
    </location>
</feature>
<keyword evidence="1" id="KW-1133">Transmembrane helix</keyword>
<proteinExistence type="predicted"/>